<dbReference type="AlphaFoldDB" id="A0A0G2GXC5"/>
<dbReference type="OrthoDB" id="2150604at2759"/>
<comment type="caution">
    <text evidence="2">The sequence shown here is derived from an EMBL/GenBank/DDBJ whole genome shotgun (WGS) entry which is preliminary data.</text>
</comment>
<keyword evidence="3" id="KW-1185">Reference proteome</keyword>
<organism evidence="2 3">
    <name type="scientific">Phaeomoniella chlamydospora</name>
    <name type="common">Phaeoacremonium chlamydosporum</name>
    <dbReference type="NCBI Taxonomy" id="158046"/>
    <lineage>
        <taxon>Eukaryota</taxon>
        <taxon>Fungi</taxon>
        <taxon>Dikarya</taxon>
        <taxon>Ascomycota</taxon>
        <taxon>Pezizomycotina</taxon>
        <taxon>Eurotiomycetes</taxon>
        <taxon>Chaetothyriomycetidae</taxon>
        <taxon>Phaeomoniellales</taxon>
        <taxon>Phaeomoniellaceae</taxon>
        <taxon>Phaeomoniella</taxon>
    </lineage>
</organism>
<sequence length="744" mass="81492">MKSQRIIDITDNGVTRMTSTSRSEMPLRNPGPNELRCIARDTLGHYRGLIVGGVYQLRGLGKVDPYSIDTYVPSVKHCIDEHPALSLTIGKDAAGSTTWIRLQELDIRNHIQILKLVDLHTENIDASEDVVFKRSLSILHGEPFSLDVMTPRWKVVVVPMPSTEDLALRRCFISVVYSHSIGDGMSGLAFHGTFLKALKDTVDSNAQGPMEYVYPTSEKPLPFQLDQPDCLPISWSYLLAPLLGEYLPKLAGFLRLPSEFSIDIDSTWTGALSFYKPEGHRTAIDIFSLDGSTVLSALKACRSHDAKLTALLHQFIVNALSKVLPGSISSQKQIIISQTAINLRALVGVSNNEMGLYASRVNQTHAIDISREQESITDLNDPGLWSSARDLTAKLAQGSSTLKDQATGLLRYITDTQAWTERKIGKPRDASYELSNILAFDPKNDPSSSSNDATKPGWSLQKLLFSQPANATGSPLAFNIVSVKDGDLVCVVSWQVGALGLKSDGDGVKSDEEMEKTFVRRVCELITRDFKNIVEQNSRGSIDLSKPSPMLTPLPIPQQISIHILRPNPDPLFVIFPLIVQFHPDAEGQGKTDTSRRRRGRNDQGRNILRRILRAKRRGTHDAREVSQTDEDAGGSGTSVLAEVVVVMPAVYEAGGDVGAGGEEEHGEIGDTLVGGYVDCGEDYESDDGETEGEDDVECSFAESVGRIGYAEKDYEADKIGWNREEIGADGVIAEALDNLEDGK</sequence>
<dbReference type="Proteomes" id="UP000053317">
    <property type="component" value="Unassembled WGS sequence"/>
</dbReference>
<dbReference type="InterPro" id="IPR010828">
    <property type="entry name" value="Atf2/Sli1-like"/>
</dbReference>
<evidence type="ECO:0000313" key="2">
    <source>
        <dbReference type="EMBL" id="KKY21325.1"/>
    </source>
</evidence>
<reference evidence="2 3" key="2">
    <citation type="submission" date="2015-05" db="EMBL/GenBank/DDBJ databases">
        <authorList>
            <person name="Morales-Cruz A."/>
            <person name="Amrine K.C."/>
            <person name="Cantu D."/>
        </authorList>
    </citation>
    <scope>NUCLEOTIDE SEQUENCE [LARGE SCALE GENOMIC DNA]</scope>
    <source>
        <strain evidence="2">UCRPC4</strain>
    </source>
</reference>
<dbReference type="PANTHER" id="PTHR28037">
    <property type="entry name" value="ALCOHOL O-ACETYLTRANSFERASE 1-RELATED"/>
    <property type="match status" value="1"/>
</dbReference>
<feature type="region of interest" description="Disordered" evidence="1">
    <location>
        <begin position="617"/>
        <end position="637"/>
    </location>
</feature>
<accession>A0A0G2GXC5</accession>
<dbReference type="GO" id="GO:0008080">
    <property type="term" value="F:N-acetyltransferase activity"/>
    <property type="evidence" value="ECO:0007669"/>
    <property type="project" value="TreeGrafter"/>
</dbReference>
<gene>
    <name evidence="2" type="ORF">UCRPC4_g03761</name>
</gene>
<proteinExistence type="predicted"/>
<dbReference type="InterPro" id="IPR052058">
    <property type="entry name" value="Alcohol_O-acetyltransferase"/>
</dbReference>
<reference evidence="2 3" key="1">
    <citation type="submission" date="2015-05" db="EMBL/GenBank/DDBJ databases">
        <title>Distinctive expansion of gene families associated with plant cell wall degradation and secondary metabolism in the genomes of grapevine trunk pathogens.</title>
        <authorList>
            <person name="Lawrence D.P."/>
            <person name="Travadon R."/>
            <person name="Rolshausen P.E."/>
            <person name="Baumgartner K."/>
        </authorList>
    </citation>
    <scope>NUCLEOTIDE SEQUENCE [LARGE SCALE GENOMIC DNA]</scope>
    <source>
        <strain evidence="2">UCRPC4</strain>
    </source>
</reference>
<evidence type="ECO:0000256" key="1">
    <source>
        <dbReference type="SAM" id="MobiDB-lite"/>
    </source>
</evidence>
<dbReference type="EMBL" id="LCWF01000086">
    <property type="protein sequence ID" value="KKY21325.1"/>
    <property type="molecule type" value="Genomic_DNA"/>
</dbReference>
<dbReference type="Pfam" id="PF07247">
    <property type="entry name" value="AATase"/>
    <property type="match status" value="1"/>
</dbReference>
<name>A0A0G2GXC5_PHACM</name>
<dbReference type="PANTHER" id="PTHR28037:SF1">
    <property type="entry name" value="ALCOHOL O-ACETYLTRANSFERASE 1-RELATED"/>
    <property type="match status" value="1"/>
</dbReference>
<protein>
    <submittedName>
        <fullName evidence="2">Putative alcohol acetyltransferase</fullName>
    </submittedName>
</protein>
<evidence type="ECO:0000313" key="3">
    <source>
        <dbReference type="Proteomes" id="UP000053317"/>
    </source>
</evidence>
<keyword evidence="2" id="KW-0808">Transferase</keyword>